<organism evidence="5 6">
    <name type="scientific">Thiohalobacter thiocyanaticus</name>
    <dbReference type="NCBI Taxonomy" id="585455"/>
    <lineage>
        <taxon>Bacteria</taxon>
        <taxon>Pseudomonadati</taxon>
        <taxon>Pseudomonadota</taxon>
        <taxon>Gammaproteobacteria</taxon>
        <taxon>Thiohalobacterales</taxon>
        <taxon>Thiohalobacteraceae</taxon>
        <taxon>Thiohalobacter</taxon>
    </lineage>
</organism>
<dbReference type="NCBIfam" id="TIGR01379">
    <property type="entry name" value="thiL"/>
    <property type="match status" value="1"/>
</dbReference>
<feature type="binding site" evidence="2">
    <location>
        <position position="30"/>
    </location>
    <ligand>
        <name>Mg(2+)</name>
        <dbReference type="ChEBI" id="CHEBI:18420"/>
        <label>3</label>
    </ligand>
</feature>
<comment type="miscellaneous">
    <text evidence="2">Reaction mechanism of ThiL seems to utilize a direct, inline transfer of the gamma-phosphate of ATP to TMP rather than a phosphorylated enzyme intermediate.</text>
</comment>
<dbReference type="GO" id="GO:0005524">
    <property type="term" value="F:ATP binding"/>
    <property type="evidence" value="ECO:0007669"/>
    <property type="project" value="UniProtKB-UniRule"/>
</dbReference>
<feature type="domain" description="PurM-like C-terminal" evidence="4">
    <location>
        <begin position="150"/>
        <end position="304"/>
    </location>
</feature>
<dbReference type="GO" id="GO:0009030">
    <property type="term" value="F:thiamine-phosphate kinase activity"/>
    <property type="evidence" value="ECO:0007669"/>
    <property type="project" value="UniProtKB-UniRule"/>
</dbReference>
<keyword evidence="2" id="KW-0479">Metal-binding</keyword>
<feature type="binding site" evidence="2">
    <location>
        <position position="75"/>
    </location>
    <ligand>
        <name>Mg(2+)</name>
        <dbReference type="ChEBI" id="CHEBI:18420"/>
        <label>4</label>
    </ligand>
</feature>
<comment type="pathway">
    <text evidence="2">Cofactor biosynthesis; thiamine diphosphate biosynthesis; thiamine diphosphate from thiamine phosphate: step 1/1.</text>
</comment>
<dbReference type="GO" id="GO:0009229">
    <property type="term" value="P:thiamine diphosphate biosynthetic process"/>
    <property type="evidence" value="ECO:0007669"/>
    <property type="project" value="UniProtKB-UniRule"/>
</dbReference>
<dbReference type="InterPro" id="IPR010918">
    <property type="entry name" value="PurM-like_C_dom"/>
</dbReference>
<protein>
    <recommendedName>
        <fullName evidence="2">Thiamine-monophosphate kinase</fullName>
        <shortName evidence="2">TMP kinase</shortName>
        <shortName evidence="2">Thiamine-phosphate kinase</shortName>
        <ecNumber evidence="2">2.7.4.16</ecNumber>
    </recommendedName>
</protein>
<evidence type="ECO:0000259" key="4">
    <source>
        <dbReference type="Pfam" id="PF02769"/>
    </source>
</evidence>
<feature type="binding site" evidence="2">
    <location>
        <position position="30"/>
    </location>
    <ligand>
        <name>Mg(2+)</name>
        <dbReference type="ChEBI" id="CHEBI:18420"/>
        <label>4</label>
    </ligand>
</feature>
<evidence type="ECO:0000313" key="6">
    <source>
        <dbReference type="Proteomes" id="UP000218765"/>
    </source>
</evidence>
<dbReference type="Gene3D" id="3.90.650.10">
    <property type="entry name" value="PurM-like C-terminal domain"/>
    <property type="match status" value="1"/>
</dbReference>
<keyword evidence="2" id="KW-0067">ATP-binding</keyword>
<evidence type="ECO:0000256" key="1">
    <source>
        <dbReference type="ARBA" id="ARBA00022977"/>
    </source>
</evidence>
<evidence type="ECO:0000259" key="3">
    <source>
        <dbReference type="Pfam" id="PF00586"/>
    </source>
</evidence>
<keyword evidence="2" id="KW-0808">Transferase</keyword>
<feature type="binding site" evidence="2">
    <location>
        <position position="211"/>
    </location>
    <ligand>
        <name>ATP</name>
        <dbReference type="ChEBI" id="CHEBI:30616"/>
    </ligand>
</feature>
<dbReference type="GO" id="GO:0009228">
    <property type="term" value="P:thiamine biosynthetic process"/>
    <property type="evidence" value="ECO:0007669"/>
    <property type="project" value="UniProtKB-KW"/>
</dbReference>
<feature type="binding site" evidence="2">
    <location>
        <position position="318"/>
    </location>
    <ligand>
        <name>substrate</name>
    </ligand>
</feature>
<dbReference type="CDD" id="cd02194">
    <property type="entry name" value="ThiL"/>
    <property type="match status" value="1"/>
</dbReference>
<feature type="binding site" evidence="2">
    <location>
        <position position="146"/>
    </location>
    <ligand>
        <name>ATP</name>
        <dbReference type="ChEBI" id="CHEBI:30616"/>
    </ligand>
</feature>
<dbReference type="PANTHER" id="PTHR30270">
    <property type="entry name" value="THIAMINE-MONOPHOSPHATE KINASE"/>
    <property type="match status" value="1"/>
</dbReference>
<dbReference type="UniPathway" id="UPA00060">
    <property type="reaction ID" value="UER00142"/>
</dbReference>
<dbReference type="RefSeq" id="WP_096365650.1">
    <property type="nucleotide sequence ID" value="NZ_AP018052.1"/>
</dbReference>
<feature type="binding site" evidence="2">
    <location>
        <position position="212"/>
    </location>
    <ligand>
        <name>Mg(2+)</name>
        <dbReference type="ChEBI" id="CHEBI:18420"/>
        <label>5</label>
    </ligand>
</feature>
<dbReference type="Proteomes" id="UP000218765">
    <property type="component" value="Chromosome"/>
</dbReference>
<feature type="binding site" evidence="2">
    <location>
        <position position="75"/>
    </location>
    <ligand>
        <name>Mg(2+)</name>
        <dbReference type="ChEBI" id="CHEBI:18420"/>
        <label>3</label>
    </ligand>
</feature>
<comment type="similarity">
    <text evidence="2">Belongs to the thiamine-monophosphate kinase family.</text>
</comment>
<feature type="binding site" evidence="2">
    <location>
        <begin position="121"/>
        <end position="122"/>
    </location>
    <ligand>
        <name>ATP</name>
        <dbReference type="ChEBI" id="CHEBI:30616"/>
    </ligand>
</feature>
<dbReference type="Pfam" id="PF00586">
    <property type="entry name" value="AIRS"/>
    <property type="match status" value="1"/>
</dbReference>
<feature type="binding site" evidence="2">
    <location>
        <position position="122"/>
    </location>
    <ligand>
        <name>Mg(2+)</name>
        <dbReference type="ChEBI" id="CHEBI:18420"/>
        <label>1</label>
    </ligand>
</feature>
<dbReference type="Gene3D" id="3.30.1330.10">
    <property type="entry name" value="PurM-like, N-terminal domain"/>
    <property type="match status" value="1"/>
</dbReference>
<dbReference type="EMBL" id="AP018052">
    <property type="protein sequence ID" value="BAZ93587.1"/>
    <property type="molecule type" value="Genomic_DNA"/>
</dbReference>
<feature type="binding site" evidence="2">
    <location>
        <position position="54"/>
    </location>
    <ligand>
        <name>substrate</name>
    </ligand>
</feature>
<keyword evidence="2" id="KW-0547">Nucleotide-binding</keyword>
<feature type="binding site" evidence="2">
    <location>
        <position position="47"/>
    </location>
    <ligand>
        <name>Mg(2+)</name>
        <dbReference type="ChEBI" id="CHEBI:18420"/>
        <label>1</label>
    </ligand>
</feature>
<dbReference type="AlphaFoldDB" id="A0A1Z4VPP8"/>
<dbReference type="InterPro" id="IPR036676">
    <property type="entry name" value="PurM-like_C_sf"/>
</dbReference>
<dbReference type="HAMAP" id="MF_02128">
    <property type="entry name" value="TMP_kinase"/>
    <property type="match status" value="1"/>
</dbReference>
<keyword evidence="1 2" id="KW-0784">Thiamine biosynthesis</keyword>
<keyword evidence="2 5" id="KW-0418">Kinase</keyword>
<feature type="binding site" evidence="2">
    <location>
        <position position="75"/>
    </location>
    <ligand>
        <name>Mg(2+)</name>
        <dbReference type="ChEBI" id="CHEBI:18420"/>
        <label>2</label>
    </ligand>
</feature>
<dbReference type="InterPro" id="IPR016188">
    <property type="entry name" value="PurM-like_N"/>
</dbReference>
<dbReference type="InterPro" id="IPR006283">
    <property type="entry name" value="ThiL-like"/>
</dbReference>
<dbReference type="EC" id="2.7.4.16" evidence="2"/>
<dbReference type="KEGG" id="ttc:FOKN1_1188"/>
<dbReference type="GO" id="GO:0000287">
    <property type="term" value="F:magnesium ion binding"/>
    <property type="evidence" value="ECO:0007669"/>
    <property type="project" value="UniProtKB-UniRule"/>
</dbReference>
<evidence type="ECO:0000256" key="2">
    <source>
        <dbReference type="HAMAP-Rule" id="MF_02128"/>
    </source>
</evidence>
<comment type="catalytic activity">
    <reaction evidence="2">
        <text>thiamine phosphate + ATP = thiamine diphosphate + ADP</text>
        <dbReference type="Rhea" id="RHEA:15913"/>
        <dbReference type="ChEBI" id="CHEBI:30616"/>
        <dbReference type="ChEBI" id="CHEBI:37575"/>
        <dbReference type="ChEBI" id="CHEBI:58937"/>
        <dbReference type="ChEBI" id="CHEBI:456216"/>
        <dbReference type="EC" id="2.7.4.16"/>
    </reaction>
</comment>
<feature type="binding site" evidence="2">
    <location>
        <position position="47"/>
    </location>
    <ligand>
        <name>Mg(2+)</name>
        <dbReference type="ChEBI" id="CHEBI:18420"/>
        <label>2</label>
    </ligand>
</feature>
<gene>
    <name evidence="2" type="primary">thiL</name>
    <name evidence="5" type="ORF">FOKN1_1188</name>
</gene>
<sequence length="325" mass="33462">MPIGEFDLIAQYFAGLTPDRDDIRLGIGDDAAVVSVPPGQELVIAVDTLVAGVHFPAGTDPRAIGHKALAVNLSDLAAMGAEPAWALLALTLPEADEAWLAAFAAGFGRLARDSEIALIGGDTTRGPLSVTVTVHGRVPEGQALTRSGARPGDAIYISGGLGAAAAALASSDSPADSEARQACRARLDYPEPRLALGQALCGLASAAIDISDGLLADLGHLCRSSSAGAEIDVDAVPRHPALTQLVTGDDVAWYDWPLAGGDDYELCFTVSGEKEPKINMLTETLGIALTRIGRITAGEGLVLQHADGGGYQAHGKGYQHFAPQS</sequence>
<dbReference type="PIRSF" id="PIRSF005303">
    <property type="entry name" value="Thiam_monoph_kin"/>
    <property type="match status" value="1"/>
</dbReference>
<proteinExistence type="inferred from homology"/>
<dbReference type="PANTHER" id="PTHR30270:SF0">
    <property type="entry name" value="THIAMINE-MONOPHOSPHATE KINASE"/>
    <property type="match status" value="1"/>
</dbReference>
<dbReference type="InterPro" id="IPR036921">
    <property type="entry name" value="PurM-like_N_sf"/>
</dbReference>
<name>A0A1Z4VPP8_9GAMM</name>
<dbReference type="OrthoDB" id="9802811at2"/>
<evidence type="ECO:0000313" key="5">
    <source>
        <dbReference type="EMBL" id="BAZ93587.1"/>
    </source>
</evidence>
<feature type="binding site" evidence="2">
    <location>
        <position position="209"/>
    </location>
    <ligand>
        <name>Mg(2+)</name>
        <dbReference type="ChEBI" id="CHEBI:18420"/>
        <label>3</label>
    </ligand>
</feature>
<keyword evidence="2" id="KW-0460">Magnesium</keyword>
<comment type="caution">
    <text evidence="2">Lacks conserved residue(s) required for the propagation of feature annotation.</text>
</comment>
<reference evidence="5 6" key="1">
    <citation type="submission" date="2017-05" db="EMBL/GenBank/DDBJ databases">
        <title>Thiocyanate degradation by Thiohalobacter thiocyanaticus FOKN1.</title>
        <authorList>
            <person name="Oshiki M."/>
            <person name="Fukushima T."/>
            <person name="Kawano S."/>
            <person name="Nakagawa J."/>
        </authorList>
    </citation>
    <scope>NUCLEOTIDE SEQUENCE [LARGE SCALE GENOMIC DNA]</scope>
    <source>
        <strain evidence="5 6">FOKN1</strain>
    </source>
</reference>
<dbReference type="SUPFAM" id="SSF55326">
    <property type="entry name" value="PurM N-terminal domain-like"/>
    <property type="match status" value="1"/>
</dbReference>
<accession>A0A1Z4VPP8</accession>
<feature type="binding site" evidence="2">
    <location>
        <position position="262"/>
    </location>
    <ligand>
        <name>substrate</name>
    </ligand>
</feature>
<dbReference type="Pfam" id="PF02769">
    <property type="entry name" value="AIRS_C"/>
    <property type="match status" value="1"/>
</dbReference>
<dbReference type="SUPFAM" id="SSF56042">
    <property type="entry name" value="PurM C-terminal domain-like"/>
    <property type="match status" value="1"/>
</dbReference>
<keyword evidence="6" id="KW-1185">Reference proteome</keyword>
<comment type="function">
    <text evidence="2">Catalyzes the ATP-dependent phosphorylation of thiamine-monophosphate (TMP) to form thiamine-pyrophosphate (TPP), the active form of vitamin B1.</text>
</comment>
<feature type="domain" description="PurM-like N-terminal" evidence="3">
    <location>
        <begin position="28"/>
        <end position="138"/>
    </location>
</feature>